<dbReference type="EMBL" id="SJPY01000001">
    <property type="protein sequence ID" value="TWU45180.1"/>
    <property type="molecule type" value="Genomic_DNA"/>
</dbReference>
<feature type="region of interest" description="Disordered" evidence="1">
    <location>
        <begin position="1"/>
        <end position="27"/>
    </location>
</feature>
<evidence type="ECO:0000256" key="1">
    <source>
        <dbReference type="SAM" id="MobiDB-lite"/>
    </source>
</evidence>
<proteinExistence type="predicted"/>
<accession>A0A5C6E8L8</accession>
<evidence type="ECO:0000313" key="3">
    <source>
        <dbReference type="Proteomes" id="UP000315471"/>
    </source>
</evidence>
<organism evidence="2 3">
    <name type="scientific">Novipirellula aureliae</name>
    <dbReference type="NCBI Taxonomy" id="2527966"/>
    <lineage>
        <taxon>Bacteria</taxon>
        <taxon>Pseudomonadati</taxon>
        <taxon>Planctomycetota</taxon>
        <taxon>Planctomycetia</taxon>
        <taxon>Pirellulales</taxon>
        <taxon>Pirellulaceae</taxon>
        <taxon>Novipirellula</taxon>
    </lineage>
</organism>
<gene>
    <name evidence="2" type="ORF">Q31b_03510</name>
</gene>
<sequence>MNRPKRTGSSETSFSWALSEKGSDPLESEPVPLFYRLLGEGQTPFRAEPKSLPDHERFIFLQSTKILATKKFETKEPLAASVHFYNVGNHPCGCLSVYYFSWSA</sequence>
<evidence type="ECO:0000313" key="2">
    <source>
        <dbReference type="EMBL" id="TWU45180.1"/>
    </source>
</evidence>
<name>A0A5C6E8L8_9BACT</name>
<keyword evidence="3" id="KW-1185">Reference proteome</keyword>
<reference evidence="2 3" key="1">
    <citation type="submission" date="2019-02" db="EMBL/GenBank/DDBJ databases">
        <title>Deep-cultivation of Planctomycetes and their phenomic and genomic characterization uncovers novel biology.</title>
        <authorList>
            <person name="Wiegand S."/>
            <person name="Jogler M."/>
            <person name="Boedeker C."/>
            <person name="Pinto D."/>
            <person name="Vollmers J."/>
            <person name="Rivas-Marin E."/>
            <person name="Kohn T."/>
            <person name="Peeters S.H."/>
            <person name="Heuer A."/>
            <person name="Rast P."/>
            <person name="Oberbeckmann S."/>
            <person name="Bunk B."/>
            <person name="Jeske O."/>
            <person name="Meyerdierks A."/>
            <person name="Storesund J.E."/>
            <person name="Kallscheuer N."/>
            <person name="Luecker S."/>
            <person name="Lage O.M."/>
            <person name="Pohl T."/>
            <person name="Merkel B.J."/>
            <person name="Hornburger P."/>
            <person name="Mueller R.-W."/>
            <person name="Bruemmer F."/>
            <person name="Labrenz M."/>
            <person name="Spormann A.M."/>
            <person name="Op Den Camp H."/>
            <person name="Overmann J."/>
            <person name="Amann R."/>
            <person name="Jetten M.S.M."/>
            <person name="Mascher T."/>
            <person name="Medema M.H."/>
            <person name="Devos D.P."/>
            <person name="Kaster A.-K."/>
            <person name="Ovreas L."/>
            <person name="Rohde M."/>
            <person name="Galperin M.Y."/>
            <person name="Jogler C."/>
        </authorList>
    </citation>
    <scope>NUCLEOTIDE SEQUENCE [LARGE SCALE GENOMIC DNA]</scope>
    <source>
        <strain evidence="2 3">Q31b</strain>
    </source>
</reference>
<dbReference type="Proteomes" id="UP000315471">
    <property type="component" value="Unassembled WGS sequence"/>
</dbReference>
<protein>
    <submittedName>
        <fullName evidence="2">Uncharacterized protein</fullName>
    </submittedName>
</protein>
<dbReference type="AlphaFoldDB" id="A0A5C6E8L8"/>
<feature type="compositionally biased region" description="Polar residues" evidence="1">
    <location>
        <begin position="7"/>
        <end position="16"/>
    </location>
</feature>
<comment type="caution">
    <text evidence="2">The sequence shown here is derived from an EMBL/GenBank/DDBJ whole genome shotgun (WGS) entry which is preliminary data.</text>
</comment>